<dbReference type="EMBL" id="JAMKOV010000002">
    <property type="protein sequence ID" value="KAI8043318.1"/>
    <property type="molecule type" value="Genomic_DNA"/>
</dbReference>
<sequence>MHISIRQRTYPSDANCRSQKRRLPFAQCCCLFGEGEFVILITGRRGRAPPLPMICMRRSRQCGKRKNIPRRTVVAACPNKRQIAAVRTMGLICNS</sequence>
<dbReference type="AlphaFoldDB" id="A0A9P9YUV8"/>
<gene>
    <name evidence="1" type="ORF">M5D96_004647</name>
</gene>
<organism evidence="1 2">
    <name type="scientific">Drosophila gunungcola</name>
    <name type="common">fruit fly</name>
    <dbReference type="NCBI Taxonomy" id="103775"/>
    <lineage>
        <taxon>Eukaryota</taxon>
        <taxon>Metazoa</taxon>
        <taxon>Ecdysozoa</taxon>
        <taxon>Arthropoda</taxon>
        <taxon>Hexapoda</taxon>
        <taxon>Insecta</taxon>
        <taxon>Pterygota</taxon>
        <taxon>Neoptera</taxon>
        <taxon>Endopterygota</taxon>
        <taxon>Diptera</taxon>
        <taxon>Brachycera</taxon>
        <taxon>Muscomorpha</taxon>
        <taxon>Ephydroidea</taxon>
        <taxon>Drosophilidae</taxon>
        <taxon>Drosophila</taxon>
        <taxon>Sophophora</taxon>
    </lineage>
</organism>
<evidence type="ECO:0000313" key="1">
    <source>
        <dbReference type="EMBL" id="KAI8043318.1"/>
    </source>
</evidence>
<reference evidence="1" key="1">
    <citation type="journal article" date="2023" name="Genome Biol. Evol.">
        <title>Long-read-based Genome Assembly of Drosophila gunungcola Reveals Fewer Chemosensory Genes in Flower-breeding Species.</title>
        <authorList>
            <person name="Negi A."/>
            <person name="Liao B.Y."/>
            <person name="Yeh S.D."/>
        </authorList>
    </citation>
    <scope>NUCLEOTIDE SEQUENCE</scope>
    <source>
        <strain evidence="1">Sukarami</strain>
    </source>
</reference>
<comment type="caution">
    <text evidence="1">The sequence shown here is derived from an EMBL/GenBank/DDBJ whole genome shotgun (WGS) entry which is preliminary data.</text>
</comment>
<keyword evidence="2" id="KW-1185">Reference proteome</keyword>
<name>A0A9P9YUV8_9MUSC</name>
<proteinExistence type="predicted"/>
<accession>A0A9P9YUV8</accession>
<protein>
    <submittedName>
        <fullName evidence="1">Uncharacterized protein</fullName>
    </submittedName>
</protein>
<dbReference type="Proteomes" id="UP001059596">
    <property type="component" value="Unassembled WGS sequence"/>
</dbReference>
<feature type="non-terminal residue" evidence="1">
    <location>
        <position position="95"/>
    </location>
</feature>
<evidence type="ECO:0000313" key="2">
    <source>
        <dbReference type="Proteomes" id="UP001059596"/>
    </source>
</evidence>